<dbReference type="Gene3D" id="3.30.200.20">
    <property type="entry name" value="Phosphorylase Kinase, domain 1"/>
    <property type="match status" value="1"/>
</dbReference>
<protein>
    <recommendedName>
        <fullName evidence="1">Aminoglycoside phosphotransferase domain-containing protein</fullName>
    </recommendedName>
</protein>
<name>A0A8H4QWK8_9AGAR</name>
<dbReference type="PANTHER" id="PTHR36091:SF2">
    <property type="entry name" value="AMINOGLYCOSIDE PHOSPHOTRANSFERASE DOMAIN-CONTAINING PROTEIN"/>
    <property type="match status" value="1"/>
</dbReference>
<dbReference type="InterPro" id="IPR051035">
    <property type="entry name" value="Mito_inheritance_9"/>
</dbReference>
<evidence type="ECO:0000313" key="2">
    <source>
        <dbReference type="EMBL" id="KAF4618168.1"/>
    </source>
</evidence>
<sequence>MQFSLPRTRLLHNRIPSFLHLRLSLSSSTSISTQTSLHLRRLSLSMMPLSPNNLFEYTTGSWLVNRDLRLAERKHEFDDNELQRLAAESVGRGLQDVDSMKKLDEGGFNRIFLITMHDGFQLVARVPYPVTQPKFYALASEVATMAFLHAHGLPVPEVYGYSATPDNAAKTEYIFMEFVKGTKLTDMWMQLKEADLVSILHQIVKLESQFMSIPFPAGGSLYYADDLSKVAGEKTGIQMSIKGKQFCIGPDVRLHMWYGRRSELDIDRGPYENVESVLAAPALKEIAYLECFGQPLQPFQRWRREAYKFEKQPPMDHIKNLQRYLLMAPSLIPNDENLRAFCLRHPDLNPSNIMVSTSPDSGQLEIVSLLDWQHASILPRFLVANIPDRFQNYDDPFSQYLIPPTLPPIVDKMEKSELVEAVQLYRARLIHYHYAKGTEEFNKVHHDALSDLASLFIRRLWYHAGVPWEGETHDLKALLVDVTEKWEKLTQPGVPCPVVFEPDEVRATKLFSRRLQKADSVAQGIQGMIGYETTETWVPINEYTKAKHAAEQLKEKLLMHIPVGETRDKIRANWLLDDMPDEKDYM</sequence>
<dbReference type="EMBL" id="JAACJL010000018">
    <property type="protein sequence ID" value="KAF4618168.1"/>
    <property type="molecule type" value="Genomic_DNA"/>
</dbReference>
<dbReference type="AlphaFoldDB" id="A0A8H4QWK8"/>
<dbReference type="Proteomes" id="UP000521872">
    <property type="component" value="Unassembled WGS sequence"/>
</dbReference>
<dbReference type="Pfam" id="PF01636">
    <property type="entry name" value="APH"/>
    <property type="match status" value="1"/>
</dbReference>
<evidence type="ECO:0000259" key="1">
    <source>
        <dbReference type="Pfam" id="PF01636"/>
    </source>
</evidence>
<keyword evidence="3" id="KW-1185">Reference proteome</keyword>
<gene>
    <name evidence="2" type="ORF">D9613_011658</name>
</gene>
<evidence type="ECO:0000313" key="3">
    <source>
        <dbReference type="Proteomes" id="UP000521872"/>
    </source>
</evidence>
<dbReference type="GO" id="GO:0005739">
    <property type="term" value="C:mitochondrion"/>
    <property type="evidence" value="ECO:0007669"/>
    <property type="project" value="TreeGrafter"/>
</dbReference>
<accession>A0A8H4QWK8</accession>
<comment type="caution">
    <text evidence="2">The sequence shown here is derived from an EMBL/GenBank/DDBJ whole genome shotgun (WGS) entry which is preliminary data.</text>
</comment>
<dbReference type="InterPro" id="IPR011009">
    <property type="entry name" value="Kinase-like_dom_sf"/>
</dbReference>
<dbReference type="SUPFAM" id="SSF56112">
    <property type="entry name" value="Protein kinase-like (PK-like)"/>
    <property type="match status" value="1"/>
</dbReference>
<organism evidence="2 3">
    <name type="scientific">Agrocybe pediades</name>
    <dbReference type="NCBI Taxonomy" id="84607"/>
    <lineage>
        <taxon>Eukaryota</taxon>
        <taxon>Fungi</taxon>
        <taxon>Dikarya</taxon>
        <taxon>Basidiomycota</taxon>
        <taxon>Agaricomycotina</taxon>
        <taxon>Agaricomycetes</taxon>
        <taxon>Agaricomycetidae</taxon>
        <taxon>Agaricales</taxon>
        <taxon>Agaricineae</taxon>
        <taxon>Strophariaceae</taxon>
        <taxon>Agrocybe</taxon>
    </lineage>
</organism>
<proteinExistence type="predicted"/>
<feature type="domain" description="Aminoglycoside phosphotransferase" evidence="1">
    <location>
        <begin position="105"/>
        <end position="377"/>
    </location>
</feature>
<dbReference type="PANTHER" id="PTHR36091">
    <property type="entry name" value="ALTERED INHERITANCE OF MITOCHONDRIA PROTEIN 9, MITOCHONDRIAL"/>
    <property type="match status" value="1"/>
</dbReference>
<dbReference type="InterPro" id="IPR002575">
    <property type="entry name" value="Aminoglycoside_PTrfase"/>
</dbReference>
<reference evidence="2 3" key="1">
    <citation type="submission" date="2019-12" db="EMBL/GenBank/DDBJ databases">
        <authorList>
            <person name="Floudas D."/>
            <person name="Bentzer J."/>
            <person name="Ahren D."/>
            <person name="Johansson T."/>
            <person name="Persson P."/>
            <person name="Tunlid A."/>
        </authorList>
    </citation>
    <scope>NUCLEOTIDE SEQUENCE [LARGE SCALE GENOMIC DNA]</scope>
    <source>
        <strain evidence="2 3">CBS 102.39</strain>
    </source>
</reference>